<protein>
    <submittedName>
        <fullName evidence="1">131_t:CDS:1</fullName>
    </submittedName>
</protein>
<comment type="caution">
    <text evidence="1">The sequence shown here is derived from an EMBL/GenBank/DDBJ whole genome shotgun (WGS) entry which is preliminary data.</text>
</comment>
<gene>
    <name evidence="1" type="ORF">AGERDE_LOCUS8150</name>
</gene>
<proteinExistence type="predicted"/>
<sequence>MVNFTITEDSIGGINDHLDVTSNQQKRKLQCNSTELEENQALGALF</sequence>
<organism evidence="1 2">
    <name type="scientific">Ambispora gerdemannii</name>
    <dbReference type="NCBI Taxonomy" id="144530"/>
    <lineage>
        <taxon>Eukaryota</taxon>
        <taxon>Fungi</taxon>
        <taxon>Fungi incertae sedis</taxon>
        <taxon>Mucoromycota</taxon>
        <taxon>Glomeromycotina</taxon>
        <taxon>Glomeromycetes</taxon>
        <taxon>Archaeosporales</taxon>
        <taxon>Ambisporaceae</taxon>
        <taxon>Ambispora</taxon>
    </lineage>
</organism>
<dbReference type="AlphaFoldDB" id="A0A9N9G6X6"/>
<dbReference type="Proteomes" id="UP000789831">
    <property type="component" value="Unassembled WGS sequence"/>
</dbReference>
<accession>A0A9N9G6X6</accession>
<dbReference type="EMBL" id="CAJVPL010001652">
    <property type="protein sequence ID" value="CAG8581595.1"/>
    <property type="molecule type" value="Genomic_DNA"/>
</dbReference>
<evidence type="ECO:0000313" key="2">
    <source>
        <dbReference type="Proteomes" id="UP000789831"/>
    </source>
</evidence>
<name>A0A9N9G6X6_9GLOM</name>
<evidence type="ECO:0000313" key="1">
    <source>
        <dbReference type="EMBL" id="CAG8581595.1"/>
    </source>
</evidence>
<keyword evidence="2" id="KW-1185">Reference proteome</keyword>
<reference evidence="1" key="1">
    <citation type="submission" date="2021-06" db="EMBL/GenBank/DDBJ databases">
        <authorList>
            <person name="Kallberg Y."/>
            <person name="Tangrot J."/>
            <person name="Rosling A."/>
        </authorList>
    </citation>
    <scope>NUCLEOTIDE SEQUENCE</scope>
    <source>
        <strain evidence="1">MT106</strain>
    </source>
</reference>